<sequence>MDKLKNIDWTYEAVNFLIGLYPIKKEKDFEVIYTRTSNLIKKHAYAKAAAFVRMEDKLTVRKHANTSEHFLSRFNNATLVLTLLEKNQIVFDTDNAFPKEAGEEIVFIPLNESGFMGAVILLIDEELKSEELLKFLEYALVGLKETAFIIQNYFLIEELTTRFNAILETIPQGIVFVDDVGKSGWVNSQAAEILDIPKERNHPVAIAEAMQQLRNTAANKEEIIQEGIRLFKTPGQKIHHWKWIFGNPITSVLSVSCVPTISENIKGRLWVFTDVTFQHLANEQLYELNTELAEKRRIAEDQNKAKSDFLANMSHEIRTPMNGVIGMASLLTNTELSEEQIDYVETIRISGEALITIINDILDFSKIESGKIELENKPFYINNVIEETYDLLSVNANNKGLDLLYFIEPTVPLEIEGDITRLRQIMINLVSNGIKFTEKGEIQVSVKNLGLDNDGFYKIEFTVKDTGIGIPQDKYYRLFESFSQVDSSTTRKYGGTGLGLAISQRLISLMGGSIRVESEVGKGSAFIFHIKAKANHSVKKYNTININTEKVSLKDKRVLILDDNKTNLKILKAQCSIWGMNVTTFEYFEDALASIEKENYDLVIIDMLMPVKDGIEVTNIIKEMRKDLPVILFSSSGNHHILSYEENARLFEAILNKPTRHSQILKAIEEVLTKSKKSAPRITDALVEATPSLPINILIAEDDSINQKLLKRVLEKMGYIADIAENGLEALKAMEAKRYHLIFMDVMMPEMDGFEATKIIVEQHPKNIRPIIITTTANALTDDREKAIIAGMDDYISKPFKMQDVKDKLDKWKDEILAKVEQ</sequence>
<evidence type="ECO:0000259" key="7">
    <source>
        <dbReference type="PROSITE" id="PS50110"/>
    </source>
</evidence>
<dbReference type="Pfam" id="PF00512">
    <property type="entry name" value="HisKA"/>
    <property type="match status" value="1"/>
</dbReference>
<dbReference type="CDD" id="cd00082">
    <property type="entry name" value="HisKA"/>
    <property type="match status" value="1"/>
</dbReference>
<evidence type="ECO:0000256" key="2">
    <source>
        <dbReference type="ARBA" id="ARBA00012438"/>
    </source>
</evidence>
<feature type="domain" description="Response regulatory" evidence="7">
    <location>
        <begin position="696"/>
        <end position="813"/>
    </location>
</feature>
<gene>
    <name evidence="8" type="ORF">VB776_22355</name>
</gene>
<evidence type="ECO:0000313" key="9">
    <source>
        <dbReference type="Proteomes" id="UP001303899"/>
    </source>
</evidence>
<evidence type="ECO:0000256" key="3">
    <source>
        <dbReference type="ARBA" id="ARBA00022553"/>
    </source>
</evidence>
<dbReference type="Gene3D" id="3.30.565.10">
    <property type="entry name" value="Histidine kinase-like ATPase, C-terminal domain"/>
    <property type="match status" value="1"/>
</dbReference>
<dbReference type="InterPro" id="IPR036097">
    <property type="entry name" value="HisK_dim/P_sf"/>
</dbReference>
<keyword evidence="4" id="KW-0902">Two-component regulatory system</keyword>
<organism evidence="8 9">
    <name type="scientific">Arcicella gelida</name>
    <dbReference type="NCBI Taxonomy" id="2984195"/>
    <lineage>
        <taxon>Bacteria</taxon>
        <taxon>Pseudomonadati</taxon>
        <taxon>Bacteroidota</taxon>
        <taxon>Cytophagia</taxon>
        <taxon>Cytophagales</taxon>
        <taxon>Flectobacillaceae</taxon>
        <taxon>Arcicella</taxon>
    </lineage>
</organism>
<evidence type="ECO:0000256" key="4">
    <source>
        <dbReference type="ARBA" id="ARBA00023012"/>
    </source>
</evidence>
<dbReference type="PRINTS" id="PR00344">
    <property type="entry name" value="BCTRLSENSOR"/>
</dbReference>
<dbReference type="InterPro" id="IPR003594">
    <property type="entry name" value="HATPase_dom"/>
</dbReference>
<dbReference type="InterPro" id="IPR005467">
    <property type="entry name" value="His_kinase_dom"/>
</dbReference>
<proteinExistence type="predicted"/>
<dbReference type="RefSeq" id="WP_323699100.1">
    <property type="nucleotide sequence ID" value="NZ_JAYGIL010000041.1"/>
</dbReference>
<dbReference type="SMART" id="SM00388">
    <property type="entry name" value="HisKA"/>
    <property type="match status" value="1"/>
</dbReference>
<dbReference type="SUPFAM" id="SSF55874">
    <property type="entry name" value="ATPase domain of HSP90 chaperone/DNA topoisomerase II/histidine kinase"/>
    <property type="match status" value="1"/>
</dbReference>
<dbReference type="Gene3D" id="1.10.287.130">
    <property type="match status" value="1"/>
</dbReference>
<dbReference type="EC" id="2.7.13.3" evidence="2"/>
<dbReference type="InterPro" id="IPR035965">
    <property type="entry name" value="PAS-like_dom_sf"/>
</dbReference>
<keyword evidence="3 5" id="KW-0597">Phosphoprotein</keyword>
<dbReference type="PANTHER" id="PTHR45339:SF1">
    <property type="entry name" value="HYBRID SIGNAL TRANSDUCTION HISTIDINE KINASE J"/>
    <property type="match status" value="1"/>
</dbReference>
<protein>
    <recommendedName>
        <fullName evidence="2">histidine kinase</fullName>
        <ecNumber evidence="2">2.7.13.3</ecNumber>
    </recommendedName>
</protein>
<feature type="modified residue" description="4-aspartylphosphate" evidence="5">
    <location>
        <position position="745"/>
    </location>
</feature>
<dbReference type="CDD" id="cd17546">
    <property type="entry name" value="REC_hyHK_CKI1_RcsC-like"/>
    <property type="match status" value="2"/>
</dbReference>
<evidence type="ECO:0000256" key="5">
    <source>
        <dbReference type="PROSITE-ProRule" id="PRU00169"/>
    </source>
</evidence>
<comment type="caution">
    <text evidence="8">The sequence shown here is derived from an EMBL/GenBank/DDBJ whole genome shotgun (WGS) entry which is preliminary data.</text>
</comment>
<dbReference type="CDD" id="cd16922">
    <property type="entry name" value="HATPase_EvgS-ArcB-TorS-like"/>
    <property type="match status" value="1"/>
</dbReference>
<dbReference type="SUPFAM" id="SSF52172">
    <property type="entry name" value="CheY-like"/>
    <property type="match status" value="2"/>
</dbReference>
<dbReference type="Proteomes" id="UP001303899">
    <property type="component" value="Unassembled WGS sequence"/>
</dbReference>
<accession>A0ABU5SB52</accession>
<dbReference type="Pfam" id="PF02518">
    <property type="entry name" value="HATPase_c"/>
    <property type="match status" value="1"/>
</dbReference>
<evidence type="ECO:0000313" key="8">
    <source>
        <dbReference type="EMBL" id="MEA5405698.1"/>
    </source>
</evidence>
<dbReference type="PANTHER" id="PTHR45339">
    <property type="entry name" value="HYBRID SIGNAL TRANSDUCTION HISTIDINE KINASE J"/>
    <property type="match status" value="1"/>
</dbReference>
<dbReference type="InterPro" id="IPR036890">
    <property type="entry name" value="HATPase_C_sf"/>
</dbReference>
<feature type="domain" description="Response regulatory" evidence="7">
    <location>
        <begin position="557"/>
        <end position="672"/>
    </location>
</feature>
<evidence type="ECO:0000259" key="6">
    <source>
        <dbReference type="PROSITE" id="PS50109"/>
    </source>
</evidence>
<evidence type="ECO:0000256" key="1">
    <source>
        <dbReference type="ARBA" id="ARBA00000085"/>
    </source>
</evidence>
<dbReference type="InterPro" id="IPR001789">
    <property type="entry name" value="Sig_transdc_resp-reg_receiver"/>
</dbReference>
<reference evidence="8 9" key="1">
    <citation type="submission" date="2023-12" db="EMBL/GenBank/DDBJ databases">
        <title>Novel species of the genus Arcicella isolated from rivers.</title>
        <authorList>
            <person name="Lu H."/>
        </authorList>
    </citation>
    <scope>NUCLEOTIDE SEQUENCE [LARGE SCALE GENOMIC DNA]</scope>
    <source>
        <strain evidence="8 9">DC2W</strain>
    </source>
</reference>
<dbReference type="InterPro" id="IPR003661">
    <property type="entry name" value="HisK_dim/P_dom"/>
</dbReference>
<dbReference type="InterPro" id="IPR011006">
    <property type="entry name" value="CheY-like_superfamily"/>
</dbReference>
<dbReference type="EMBL" id="JAYGIL010000041">
    <property type="protein sequence ID" value="MEA5405698.1"/>
    <property type="molecule type" value="Genomic_DNA"/>
</dbReference>
<feature type="domain" description="Histidine kinase" evidence="6">
    <location>
        <begin position="312"/>
        <end position="534"/>
    </location>
</feature>
<feature type="modified residue" description="4-aspartylphosphate" evidence="5">
    <location>
        <position position="606"/>
    </location>
</feature>
<dbReference type="SMART" id="SM00387">
    <property type="entry name" value="HATPase_c"/>
    <property type="match status" value="1"/>
</dbReference>
<dbReference type="PROSITE" id="PS50110">
    <property type="entry name" value="RESPONSE_REGULATORY"/>
    <property type="match status" value="2"/>
</dbReference>
<dbReference type="Gene3D" id="3.30.450.20">
    <property type="entry name" value="PAS domain"/>
    <property type="match status" value="1"/>
</dbReference>
<dbReference type="SUPFAM" id="SSF55785">
    <property type="entry name" value="PYP-like sensor domain (PAS domain)"/>
    <property type="match status" value="1"/>
</dbReference>
<dbReference type="SMART" id="SM00448">
    <property type="entry name" value="REC"/>
    <property type="match status" value="2"/>
</dbReference>
<dbReference type="SUPFAM" id="SSF47384">
    <property type="entry name" value="Homodimeric domain of signal transducing histidine kinase"/>
    <property type="match status" value="1"/>
</dbReference>
<comment type="catalytic activity">
    <reaction evidence="1">
        <text>ATP + protein L-histidine = ADP + protein N-phospho-L-histidine.</text>
        <dbReference type="EC" id="2.7.13.3"/>
    </reaction>
</comment>
<dbReference type="PROSITE" id="PS50109">
    <property type="entry name" value="HIS_KIN"/>
    <property type="match status" value="1"/>
</dbReference>
<dbReference type="Gene3D" id="3.40.50.2300">
    <property type="match status" value="2"/>
</dbReference>
<dbReference type="InterPro" id="IPR004358">
    <property type="entry name" value="Sig_transdc_His_kin-like_C"/>
</dbReference>
<name>A0ABU5SB52_9BACT</name>
<keyword evidence="9" id="KW-1185">Reference proteome</keyword>
<dbReference type="Pfam" id="PF00072">
    <property type="entry name" value="Response_reg"/>
    <property type="match status" value="2"/>
</dbReference>